<reference evidence="1 2" key="1">
    <citation type="journal article" date="2022" name="Plant J.">
        <title>Chromosome-level genome of Camellia lanceoleosa provides a valuable resource for understanding genome evolution and self-incompatibility.</title>
        <authorList>
            <person name="Gong W."/>
            <person name="Xiao S."/>
            <person name="Wang L."/>
            <person name="Liao Z."/>
            <person name="Chang Y."/>
            <person name="Mo W."/>
            <person name="Hu G."/>
            <person name="Li W."/>
            <person name="Zhao G."/>
            <person name="Zhu H."/>
            <person name="Hu X."/>
            <person name="Ji K."/>
            <person name="Xiang X."/>
            <person name="Song Q."/>
            <person name="Yuan D."/>
            <person name="Jin S."/>
            <person name="Zhang L."/>
        </authorList>
    </citation>
    <scope>NUCLEOTIDE SEQUENCE [LARGE SCALE GENOMIC DNA]</scope>
    <source>
        <strain evidence="1">SQ_2022a</strain>
    </source>
</reference>
<organism evidence="1 2">
    <name type="scientific">Camellia lanceoleosa</name>
    <dbReference type="NCBI Taxonomy" id="1840588"/>
    <lineage>
        <taxon>Eukaryota</taxon>
        <taxon>Viridiplantae</taxon>
        <taxon>Streptophyta</taxon>
        <taxon>Embryophyta</taxon>
        <taxon>Tracheophyta</taxon>
        <taxon>Spermatophyta</taxon>
        <taxon>Magnoliopsida</taxon>
        <taxon>eudicotyledons</taxon>
        <taxon>Gunneridae</taxon>
        <taxon>Pentapetalae</taxon>
        <taxon>asterids</taxon>
        <taxon>Ericales</taxon>
        <taxon>Theaceae</taxon>
        <taxon>Camellia</taxon>
    </lineage>
</organism>
<dbReference type="EMBL" id="CM045763">
    <property type="protein sequence ID" value="KAI8023197.1"/>
    <property type="molecule type" value="Genomic_DNA"/>
</dbReference>
<protein>
    <submittedName>
        <fullName evidence="1">Uncharacterized protein</fullName>
    </submittedName>
</protein>
<dbReference type="Proteomes" id="UP001060215">
    <property type="component" value="Chromosome 6"/>
</dbReference>
<evidence type="ECO:0000313" key="2">
    <source>
        <dbReference type="Proteomes" id="UP001060215"/>
    </source>
</evidence>
<sequence>MLHTHQKPYSPNPQFQPSIKTLQFNPTHFTPTLKTPNFLGFNRLCSKTRFRRVNCNSADETKAVLDKESGGGGGGDGGGGDGGGDDDKVAEKMGFCQNGWILLDDARTVFAAIAVSLAFRSLWLSLDIFPHCLCTQRLMLGIDLLQRR</sequence>
<keyword evidence="2" id="KW-1185">Reference proteome</keyword>
<accession>A0ACC0ICZ8</accession>
<gene>
    <name evidence="1" type="ORF">LOK49_LG03G01351</name>
</gene>
<evidence type="ECO:0000313" key="1">
    <source>
        <dbReference type="EMBL" id="KAI8023197.1"/>
    </source>
</evidence>
<name>A0ACC0ICZ8_9ERIC</name>
<comment type="caution">
    <text evidence="1">The sequence shown here is derived from an EMBL/GenBank/DDBJ whole genome shotgun (WGS) entry which is preliminary data.</text>
</comment>
<proteinExistence type="predicted"/>